<dbReference type="Pfam" id="PF00204">
    <property type="entry name" value="DNA_gyraseB"/>
    <property type="match status" value="1"/>
</dbReference>
<dbReference type="InterPro" id="IPR036890">
    <property type="entry name" value="HATPase_C_sf"/>
</dbReference>
<evidence type="ECO:0000256" key="6">
    <source>
        <dbReference type="ARBA" id="ARBA00022723"/>
    </source>
</evidence>
<dbReference type="SUPFAM" id="SSF55874">
    <property type="entry name" value="ATPase domain of HSP90 chaperone/DNA topoisomerase II/histidine kinase"/>
    <property type="match status" value="1"/>
</dbReference>
<dbReference type="GO" id="GO:0046872">
    <property type="term" value="F:metal ion binding"/>
    <property type="evidence" value="ECO:0007669"/>
    <property type="project" value="UniProtKB-KW"/>
</dbReference>
<dbReference type="InterPro" id="IPR014721">
    <property type="entry name" value="Ribsml_uS5_D2-typ_fold_subgr"/>
</dbReference>
<dbReference type="PRINTS" id="PR01158">
    <property type="entry name" value="TOPISMRASEII"/>
</dbReference>
<comment type="subcellular location">
    <subcellularLocation>
        <location evidence="4">Plastid</location>
    </subcellularLocation>
</comment>
<dbReference type="SMART" id="SM00387">
    <property type="entry name" value="HATPase_c"/>
    <property type="match status" value="1"/>
</dbReference>
<dbReference type="PROSITE" id="PS50880">
    <property type="entry name" value="TOPRIM"/>
    <property type="match status" value="1"/>
</dbReference>
<protein>
    <recommendedName>
        <fullName evidence="14">DNA topoisomerase 2</fullName>
        <ecNumber evidence="14">5.6.2.2</ecNumber>
    </recommendedName>
</protein>
<dbReference type="Gene3D" id="3.90.199.10">
    <property type="entry name" value="Topoisomerase II, domain 5"/>
    <property type="match status" value="1"/>
</dbReference>
<feature type="compositionally biased region" description="Low complexity" evidence="16">
    <location>
        <begin position="13"/>
        <end position="26"/>
    </location>
</feature>
<evidence type="ECO:0000256" key="8">
    <source>
        <dbReference type="ARBA" id="ARBA00022840"/>
    </source>
</evidence>
<dbReference type="CDD" id="cd03481">
    <property type="entry name" value="TopoIIA_Trans_ScTopoIIA"/>
    <property type="match status" value="1"/>
</dbReference>
<comment type="cofactor">
    <cofactor evidence="3">
        <name>Mg(2+)</name>
        <dbReference type="ChEBI" id="CHEBI:18420"/>
    </cofactor>
</comment>
<dbReference type="InterPro" id="IPR013506">
    <property type="entry name" value="Topo_IIA_bsu_dom2"/>
</dbReference>
<dbReference type="GO" id="GO:0006265">
    <property type="term" value="P:DNA topological change"/>
    <property type="evidence" value="ECO:0007669"/>
    <property type="project" value="UniProtKB-UniRule"/>
</dbReference>
<comment type="cofactor">
    <cofactor evidence="2">
        <name>Ca(2+)</name>
        <dbReference type="ChEBI" id="CHEBI:29108"/>
    </cofactor>
</comment>
<dbReference type="Pfam" id="PF01751">
    <property type="entry name" value="Toprim"/>
    <property type="match status" value="1"/>
</dbReference>
<dbReference type="SUPFAM" id="SSF54211">
    <property type="entry name" value="Ribosomal protein S5 domain 2-like"/>
    <property type="match status" value="1"/>
</dbReference>
<keyword evidence="6" id="KW-0479">Metal-binding</keyword>
<organism evidence="19 20">
    <name type="scientific">Nannochloropsis gaditana</name>
    <dbReference type="NCBI Taxonomy" id="72520"/>
    <lineage>
        <taxon>Eukaryota</taxon>
        <taxon>Sar</taxon>
        <taxon>Stramenopiles</taxon>
        <taxon>Ochrophyta</taxon>
        <taxon>Eustigmatophyceae</taxon>
        <taxon>Eustigmatales</taxon>
        <taxon>Monodopsidaceae</taxon>
        <taxon>Nannochloropsis</taxon>
    </lineage>
</organism>
<dbReference type="Gene3D" id="3.40.50.670">
    <property type="match status" value="1"/>
</dbReference>
<dbReference type="InterPro" id="IPR013757">
    <property type="entry name" value="Topo_IIA_A_a_sf"/>
</dbReference>
<dbReference type="GO" id="GO:0000819">
    <property type="term" value="P:sister chromatid segregation"/>
    <property type="evidence" value="ECO:0007669"/>
    <property type="project" value="TreeGrafter"/>
</dbReference>
<accession>W7TC60</accession>
<dbReference type="InterPro" id="IPR013760">
    <property type="entry name" value="Topo_IIA-like_dom_sf"/>
</dbReference>
<dbReference type="InterPro" id="IPR013758">
    <property type="entry name" value="Topo_IIA_A/C_ab"/>
</dbReference>
<dbReference type="GO" id="GO:0009536">
    <property type="term" value="C:plastid"/>
    <property type="evidence" value="ECO:0007669"/>
    <property type="project" value="UniProtKB-SubCell"/>
</dbReference>
<evidence type="ECO:0000259" key="18">
    <source>
        <dbReference type="PROSITE" id="PS52040"/>
    </source>
</evidence>
<feature type="compositionally biased region" description="Acidic residues" evidence="16">
    <location>
        <begin position="1301"/>
        <end position="1311"/>
    </location>
</feature>
<dbReference type="InterPro" id="IPR002205">
    <property type="entry name" value="Topo_IIA_dom_A"/>
</dbReference>
<dbReference type="Pfam" id="PF16898">
    <property type="entry name" value="TOPRIM_C"/>
    <property type="match status" value="1"/>
</dbReference>
<keyword evidence="9" id="KW-0460">Magnesium</keyword>
<evidence type="ECO:0000256" key="7">
    <source>
        <dbReference type="ARBA" id="ARBA00022741"/>
    </source>
</evidence>
<feature type="domain" description="Toprim" evidence="17">
    <location>
        <begin position="468"/>
        <end position="582"/>
    </location>
</feature>
<feature type="compositionally biased region" description="Acidic residues" evidence="16">
    <location>
        <begin position="1474"/>
        <end position="1485"/>
    </location>
</feature>
<evidence type="ECO:0000256" key="4">
    <source>
        <dbReference type="ARBA" id="ARBA00004474"/>
    </source>
</evidence>
<dbReference type="Gene3D" id="3.30.565.10">
    <property type="entry name" value="Histidine kinase-like ATPase, C-terminal domain"/>
    <property type="match status" value="1"/>
</dbReference>
<feature type="region of interest" description="Disordered" evidence="16">
    <location>
        <begin position="1189"/>
        <end position="1363"/>
    </location>
</feature>
<dbReference type="SUPFAM" id="SSF56719">
    <property type="entry name" value="Type II DNA topoisomerase"/>
    <property type="match status" value="1"/>
</dbReference>
<evidence type="ECO:0000256" key="16">
    <source>
        <dbReference type="SAM" id="MobiDB-lite"/>
    </source>
</evidence>
<dbReference type="Gene3D" id="1.10.268.10">
    <property type="entry name" value="Topoisomerase, domain 3"/>
    <property type="match status" value="1"/>
</dbReference>
<feature type="compositionally biased region" description="Acidic residues" evidence="16">
    <location>
        <begin position="1509"/>
        <end position="1538"/>
    </location>
</feature>
<dbReference type="CDD" id="cd16930">
    <property type="entry name" value="HATPase_TopII-like"/>
    <property type="match status" value="1"/>
</dbReference>
<keyword evidence="7 14" id="KW-0547">Nucleotide-binding</keyword>
<dbReference type="PROSITE" id="PS52040">
    <property type="entry name" value="TOPO_IIA"/>
    <property type="match status" value="1"/>
</dbReference>
<dbReference type="GO" id="GO:0003677">
    <property type="term" value="F:DNA binding"/>
    <property type="evidence" value="ECO:0007669"/>
    <property type="project" value="UniProtKB-UniRule"/>
</dbReference>
<dbReference type="GO" id="GO:0005634">
    <property type="term" value="C:nucleus"/>
    <property type="evidence" value="ECO:0007669"/>
    <property type="project" value="TreeGrafter"/>
</dbReference>
<feature type="compositionally biased region" description="Acidic residues" evidence="16">
    <location>
        <begin position="1207"/>
        <end position="1225"/>
    </location>
</feature>
<dbReference type="InterPro" id="IPR031660">
    <property type="entry name" value="TOPRIM_C"/>
</dbReference>
<dbReference type="SMART" id="SM00433">
    <property type="entry name" value="TOP2c"/>
    <property type="match status" value="1"/>
</dbReference>
<keyword evidence="12 13" id="KW-0413">Isomerase</keyword>
<feature type="compositionally biased region" description="Low complexity" evidence="16">
    <location>
        <begin position="1442"/>
        <end position="1460"/>
    </location>
</feature>
<keyword evidence="20" id="KW-1185">Reference proteome</keyword>
<keyword evidence="15" id="KW-0175">Coiled coil</keyword>
<dbReference type="InterPro" id="IPR013759">
    <property type="entry name" value="Topo_IIA_B_C"/>
</dbReference>
<dbReference type="Gene3D" id="3.30.1490.30">
    <property type="match status" value="1"/>
</dbReference>
<keyword evidence="10 13" id="KW-0799">Topoisomerase</keyword>
<dbReference type="InterPro" id="IPR001241">
    <property type="entry name" value="Topo_IIA"/>
</dbReference>
<dbReference type="Pfam" id="PF02518">
    <property type="entry name" value="HATPase_c"/>
    <property type="match status" value="1"/>
</dbReference>
<gene>
    <name evidence="19" type="ORF">Naga_100062g27</name>
</gene>
<dbReference type="OrthoDB" id="276498at2759"/>
<reference evidence="19 20" key="1">
    <citation type="journal article" date="2014" name="Mol. Plant">
        <title>Chromosome Scale Genome Assembly and Transcriptome Profiling of Nannochloropsis gaditana in Nitrogen Depletion.</title>
        <authorList>
            <person name="Corteggiani Carpinelli E."/>
            <person name="Telatin A."/>
            <person name="Vitulo N."/>
            <person name="Forcato C."/>
            <person name="D'Angelo M."/>
            <person name="Schiavon R."/>
            <person name="Vezzi A."/>
            <person name="Giacometti G.M."/>
            <person name="Morosinotto T."/>
            <person name="Valle G."/>
        </authorList>
    </citation>
    <scope>NUCLEOTIDE SEQUENCE [LARGE SCALE GENOMIC DNA]</scope>
    <source>
        <strain evidence="19 20">B-31</strain>
    </source>
</reference>
<dbReference type="FunFam" id="3.90.199.10:FF:000002">
    <property type="entry name" value="DNA topoisomerase 2"/>
    <property type="match status" value="1"/>
</dbReference>
<dbReference type="FunFam" id="3.30.1490.30:FF:000001">
    <property type="entry name" value="DNA topoisomerase 2"/>
    <property type="match status" value="1"/>
</dbReference>
<feature type="coiled-coil region" evidence="15">
    <location>
        <begin position="1125"/>
        <end position="1171"/>
    </location>
</feature>
<dbReference type="FunFam" id="3.30.565.10:FF:000004">
    <property type="entry name" value="DNA topoisomerase 2"/>
    <property type="match status" value="1"/>
</dbReference>
<evidence type="ECO:0000256" key="13">
    <source>
        <dbReference type="PROSITE-ProRule" id="PRU01384"/>
    </source>
</evidence>
<feature type="compositionally biased region" description="Basic residues" evidence="16">
    <location>
        <begin position="1189"/>
        <end position="1202"/>
    </location>
</feature>
<dbReference type="GO" id="GO:0003918">
    <property type="term" value="F:DNA topoisomerase type II (double strand cut, ATP-hydrolyzing) activity"/>
    <property type="evidence" value="ECO:0007669"/>
    <property type="project" value="UniProtKB-UniRule"/>
</dbReference>
<dbReference type="InterPro" id="IPR006171">
    <property type="entry name" value="TOPRIM_dom"/>
</dbReference>
<proteinExistence type="inferred from homology"/>
<feature type="region of interest" description="Disordered" evidence="16">
    <location>
        <begin position="1"/>
        <end position="40"/>
    </location>
</feature>
<dbReference type="InterPro" id="IPR003594">
    <property type="entry name" value="HATPase_dom"/>
</dbReference>
<name>W7TC60_9STRA</name>
<evidence type="ECO:0000259" key="17">
    <source>
        <dbReference type="PROSITE" id="PS50880"/>
    </source>
</evidence>
<dbReference type="InterPro" id="IPR034157">
    <property type="entry name" value="TOPRIM_TopoII"/>
</dbReference>
<dbReference type="GO" id="GO:0005524">
    <property type="term" value="F:ATP binding"/>
    <property type="evidence" value="ECO:0007669"/>
    <property type="project" value="UniProtKB-UniRule"/>
</dbReference>
<evidence type="ECO:0000256" key="12">
    <source>
        <dbReference type="ARBA" id="ARBA00023235"/>
    </source>
</evidence>
<evidence type="ECO:0000256" key="5">
    <source>
        <dbReference type="ARBA" id="ARBA00011080"/>
    </source>
</evidence>
<comment type="similarity">
    <text evidence="5 14">Belongs to the type II topoisomerase family.</text>
</comment>
<evidence type="ECO:0000313" key="19">
    <source>
        <dbReference type="EMBL" id="EWM24585.1"/>
    </source>
</evidence>
<feature type="active site" description="O-(5'-phospho-DNA)-tyrosine intermediate" evidence="13">
    <location>
        <position position="805"/>
    </location>
</feature>
<dbReference type="SMART" id="SM00434">
    <property type="entry name" value="TOP4c"/>
    <property type="match status" value="1"/>
</dbReference>
<dbReference type="InterPro" id="IPR018522">
    <property type="entry name" value="TopoIIA_CS"/>
</dbReference>
<dbReference type="Gene3D" id="3.30.1360.40">
    <property type="match status" value="1"/>
</dbReference>
<evidence type="ECO:0000256" key="10">
    <source>
        <dbReference type="ARBA" id="ARBA00023029"/>
    </source>
</evidence>
<comment type="catalytic activity">
    <reaction evidence="1 13 14">
        <text>ATP-dependent breakage, passage and rejoining of double-stranded DNA.</text>
        <dbReference type="EC" id="5.6.2.2"/>
    </reaction>
</comment>
<dbReference type="FunFam" id="3.30.230.10:FF:000008">
    <property type="entry name" value="DNA topoisomerase 2"/>
    <property type="match status" value="1"/>
</dbReference>
<dbReference type="PROSITE" id="PS00177">
    <property type="entry name" value="TOPOISOMERASE_II"/>
    <property type="match status" value="1"/>
</dbReference>
<evidence type="ECO:0000256" key="15">
    <source>
        <dbReference type="SAM" id="Coils"/>
    </source>
</evidence>
<dbReference type="EMBL" id="AZIL01001181">
    <property type="protein sequence ID" value="EWM24585.1"/>
    <property type="molecule type" value="Genomic_DNA"/>
</dbReference>
<dbReference type="PANTHER" id="PTHR10169:SF38">
    <property type="entry name" value="DNA TOPOISOMERASE 2"/>
    <property type="match status" value="1"/>
</dbReference>
<dbReference type="InterPro" id="IPR020568">
    <property type="entry name" value="Ribosomal_Su5_D2-typ_SF"/>
</dbReference>
<dbReference type="GO" id="GO:0000712">
    <property type="term" value="P:resolution of meiotic recombination intermediates"/>
    <property type="evidence" value="ECO:0007669"/>
    <property type="project" value="TreeGrafter"/>
</dbReference>
<dbReference type="InterPro" id="IPR001154">
    <property type="entry name" value="TopoII_euk"/>
</dbReference>
<feature type="compositionally biased region" description="Basic residues" evidence="16">
    <location>
        <begin position="1"/>
        <end position="12"/>
    </location>
</feature>
<comment type="caution">
    <text evidence="19">The sequence shown here is derived from an EMBL/GenBank/DDBJ whole genome shotgun (WGS) entry which is preliminary data.</text>
</comment>
<feature type="region of interest" description="Disordered" evidence="16">
    <location>
        <begin position="1391"/>
        <end position="1538"/>
    </location>
</feature>
<dbReference type="InterPro" id="IPR050634">
    <property type="entry name" value="DNA_Topoisomerase_II"/>
</dbReference>
<dbReference type="Pfam" id="PF00521">
    <property type="entry name" value="DNA_topoisoIV"/>
    <property type="match status" value="1"/>
</dbReference>
<dbReference type="PRINTS" id="PR00418">
    <property type="entry name" value="TPI2FAMILY"/>
</dbReference>
<feature type="compositionally biased region" description="Polar residues" evidence="16">
    <location>
        <begin position="1276"/>
        <end position="1285"/>
    </location>
</feature>
<keyword evidence="8 14" id="KW-0067">ATP-binding</keyword>
<evidence type="ECO:0000256" key="3">
    <source>
        <dbReference type="ARBA" id="ARBA00001946"/>
    </source>
</evidence>
<keyword evidence="11 13" id="KW-0238">DNA-binding</keyword>
<evidence type="ECO:0000256" key="1">
    <source>
        <dbReference type="ARBA" id="ARBA00000185"/>
    </source>
</evidence>
<evidence type="ECO:0000256" key="11">
    <source>
        <dbReference type="ARBA" id="ARBA00023125"/>
    </source>
</evidence>
<evidence type="ECO:0000256" key="9">
    <source>
        <dbReference type="ARBA" id="ARBA00022842"/>
    </source>
</evidence>
<dbReference type="FunFam" id="3.40.50.670:FF:000001">
    <property type="entry name" value="DNA topoisomerase 2"/>
    <property type="match status" value="2"/>
</dbReference>
<comment type="function">
    <text evidence="14">Control of topological states of DNA by transient breakage and subsequent rejoining of DNA strands. Topoisomerase II makes double-strand breaks.</text>
</comment>
<feature type="domain" description="Topo IIA-type catalytic" evidence="18">
    <location>
        <begin position="715"/>
        <end position="1158"/>
    </location>
</feature>
<sequence>MENVPKAKKKGASAKASASTAATMKAPLGESSSSINAGEEGRSIEQIYQKKTQLEHILLRPDTYIGSTESVTQPMWVLDDAQKKLVQRNISFVPGLYKIFDEIMVNASDNKQRDPTMDTIKITIDQDSNTISVWNNGSGIPVVVHKEHQIYVPELIFGNLLTGSNFDDGMKKTTGGRNGYGAKLANIFSTRFTIQTADKASGKKFKQTFRDNMTVREEPEVVSMGSKEGEYTCVTFSPDLTRFKMDRLDGATVALLAKRAYDVAGCASGFPGKPLKVYLNEERLSLPTFLDYLKLYEGLDAPIAFERVNPRWEVGVGISDGQFQQVSFVNGICTVKGGQHVNFVADQVVSKLTALVKKKNKGQEVKGHQIKNHLVVYVNALIENPAFDSQTKETLTTRPSSFGSSCSVSDKFLKTVEKSSLVDSVVNWAKFKQDEQLKKKGGSKKSKVLGITKLDDANFAGTARSSDCTLILTEGDSAKTLAISGLSVVGRDYYGVFPLKGKPLNVREAAHAQIVKNEEIQNIVKIMGLRFGTQYTDAKSLRYGHLMIMTDQDHDGSHIKGLLINLLHHFWPSLLKLPGFLQEFITPIVKVSKGSKRADAFYTIPEYEQWKERTNEAAGWTIKYYKGLGTSTAQEAKEYFSDLSTHRIDFCWADDGDGDVIDMAFAKKRVEDRKEWLRGFSKGTYVDYKVESMSYDTFVNQELILFSMADNQRSIPHLMDGLKPAQRKVLFACFKRNLKKEIKVAQLAGYVSEHSAYHHGEASLNGTIVGMAQNFVGSNNIGFLYPSGQFGTRIMGGKDAASPRYVFTRLEEVTRALFHPEDDQLLPLQEEDGQVIEPEYYAPVIPTVLVNGGEGIGTGWSSTVPNYNPRDIMANIRRLLRGEEPEEMHPWYRGFTGTVEAKGGREAGSYAVLGTVRRVDDVTVEVTELPVKKWTQDYKQFLESMTVGASDEKGAFIKDLKERHTDTSVYFVITLSETAAPELLVDDQALFKRLKLESSITTSNMHLFDAEGHIVKYETPLAVLREFYPLRLSLYEKRRAALLQRLEREWRRMDNKVRFILSVVDGRLVVSNRKKAELLQELAREGYELFAPGAGGYDEEEGEGGGELGKGYDYLLSMKLWSLTLERVEDLRGQLAQKAAELEALRGTSAADLWLQDMDALEQKLEDYEAGLEFEPAYVVAAARGKGKGKKAGKAKKGKPKARALDSDGDSFSEESEVEEEDDSDYAPSPKKKKGKANANAKSAMIKAHVPEPRVIVPIRKAPSAPKPPAAPKLAVSTSNKTSQGPVPGTKKKSRPARSSEDEDEDVDEDVQVLSLAERMRRRMQVSPAPRAVAGDEDKGAPGLSSGSPVPPRGTGLPPRTAATNTVLYSEGGESEEEAVAADAYMIMSPPPKKAPAASKTKVAGGAGAVKRANKKTGGGKGGMEGEGHAKEALFSPLKGTSPAVVKKARKAAAPASKARGATKKTNKAKSGSEEEEEEEEEEEMTASPVAPRTMAPRRAAAKKVVYDMSEEEGEEEEEEEPDSEFEEEEEDDSDFEG</sequence>
<dbReference type="CDD" id="cd03365">
    <property type="entry name" value="TOPRIM_TopoIIA"/>
    <property type="match status" value="1"/>
</dbReference>
<dbReference type="CDD" id="cd00187">
    <property type="entry name" value="TOP4c"/>
    <property type="match status" value="1"/>
</dbReference>
<comment type="subunit">
    <text evidence="14">Homodimer.</text>
</comment>
<feature type="compositionally biased region" description="Low complexity" evidence="16">
    <location>
        <begin position="1395"/>
        <end position="1404"/>
    </location>
</feature>
<dbReference type="EC" id="5.6.2.2" evidence="14"/>
<feature type="compositionally biased region" description="Low complexity" evidence="16">
    <location>
        <begin position="1489"/>
        <end position="1499"/>
    </location>
</feature>
<evidence type="ECO:0000256" key="14">
    <source>
        <dbReference type="RuleBase" id="RU362094"/>
    </source>
</evidence>
<evidence type="ECO:0000313" key="20">
    <source>
        <dbReference type="Proteomes" id="UP000019335"/>
    </source>
</evidence>
<dbReference type="Proteomes" id="UP000019335">
    <property type="component" value="Chromosome 13"/>
</dbReference>
<dbReference type="PANTHER" id="PTHR10169">
    <property type="entry name" value="DNA TOPOISOMERASE/GYRASE"/>
    <property type="match status" value="1"/>
</dbReference>
<dbReference type="FunFam" id="3.30.1360.40:FF:000003">
    <property type="entry name" value="DNA topoisomerase 2"/>
    <property type="match status" value="1"/>
</dbReference>
<dbReference type="Gene3D" id="3.30.230.10">
    <property type="match status" value="1"/>
</dbReference>
<evidence type="ECO:0000256" key="2">
    <source>
        <dbReference type="ARBA" id="ARBA00001913"/>
    </source>
</evidence>